<keyword evidence="9 14" id="KW-1133">Transmembrane helix</keyword>
<feature type="domain" description="Peptidase S54 rhomboid" evidence="15">
    <location>
        <begin position="247"/>
        <end position="387"/>
    </location>
</feature>
<sequence>MTREYSCRVDGELQPFGHAPSVLIGFTPPPPFPYSLPGSSEAGLTAQPVAILRIHSRTLLACALGGLTPTGEACRTDRRMCMFLDPEQTGFIAVENFTSLAEHHELQLDPSKLEMLLALVQSNEHGHVCYQELIELLNSKRSSSFRRAIANGRRTLQREILLDETGLGVYKRFVRYVAYEILPCETDRRWYFHQNRLCPPPVFMAIITIVQIIVFMCYGVMLNKWVLQTYQPDFMKSPLVYHPGHRAQIWRFFSYMFMHVGLEQLGFNALLQLMIGVPLEMVHGILRIRSLTVSITDMRAPVVGGSGGVYALCSAHLANVVMNWAGMKCPYKLLRMILALVCMSSEVGRAVWLRFSPPLPSSGPQPSFMAHLSGAVVGISMGLLILRSYEESLHKQCSWWVLIFSFITFLLFAIFWNIFAYELLGVQIPSPP</sequence>
<evidence type="ECO:0000256" key="10">
    <source>
        <dbReference type="ARBA" id="ARBA00023136"/>
    </source>
</evidence>
<evidence type="ECO:0000259" key="15">
    <source>
        <dbReference type="Pfam" id="PF01694"/>
    </source>
</evidence>
<dbReference type="Proteomes" id="UP000324632">
    <property type="component" value="Chromosome 22"/>
</dbReference>
<keyword evidence="6 14" id="KW-0812">Transmembrane</keyword>
<evidence type="ECO:0000256" key="11">
    <source>
        <dbReference type="ARBA" id="ARBA00057065"/>
    </source>
</evidence>
<organism evidence="16 17">
    <name type="scientific">Triplophysa tibetana</name>
    <dbReference type="NCBI Taxonomy" id="1572043"/>
    <lineage>
        <taxon>Eukaryota</taxon>
        <taxon>Metazoa</taxon>
        <taxon>Chordata</taxon>
        <taxon>Craniata</taxon>
        <taxon>Vertebrata</taxon>
        <taxon>Euteleostomi</taxon>
        <taxon>Actinopterygii</taxon>
        <taxon>Neopterygii</taxon>
        <taxon>Teleostei</taxon>
        <taxon>Ostariophysi</taxon>
        <taxon>Cypriniformes</taxon>
        <taxon>Nemacheilidae</taxon>
        <taxon>Triplophysa</taxon>
    </lineage>
</organism>
<evidence type="ECO:0000256" key="3">
    <source>
        <dbReference type="ARBA" id="ARBA00009045"/>
    </source>
</evidence>
<dbReference type="InterPro" id="IPR051739">
    <property type="entry name" value="Rhomboid_IM_Serine_Proteases"/>
</dbReference>
<keyword evidence="5" id="KW-0645">Protease</keyword>
<comment type="similarity">
    <text evidence="3">Belongs to the peptidase S54 family.</text>
</comment>
<dbReference type="InterPro" id="IPR035952">
    <property type="entry name" value="Rhomboid-like_sf"/>
</dbReference>
<keyword evidence="7" id="KW-0378">Hydrolase</keyword>
<comment type="caution">
    <text evidence="16">The sequence shown here is derived from an EMBL/GenBank/DDBJ whole genome shotgun (WGS) entry which is preliminary data.</text>
</comment>
<comment type="catalytic activity">
    <reaction evidence="1">
        <text>Cleaves type-1 transmembrane domains using a catalytic dyad composed of serine and histidine that are contributed by different transmembrane domains.</text>
        <dbReference type="EC" id="3.4.21.105"/>
    </reaction>
</comment>
<comment type="subcellular location">
    <subcellularLocation>
        <location evidence="2">Membrane</location>
        <topology evidence="2">Multi-pass membrane protein</topology>
    </subcellularLocation>
</comment>
<dbReference type="InterPro" id="IPR022764">
    <property type="entry name" value="Peptidase_S54_rhomboid_dom"/>
</dbReference>
<dbReference type="PANTHER" id="PTHR45840">
    <property type="entry name" value="RHOMBOID-RELATED PROTEIN"/>
    <property type="match status" value="1"/>
</dbReference>
<gene>
    <name evidence="16" type="ORF">E1301_Tti019590</name>
</gene>
<dbReference type="GO" id="GO:0004252">
    <property type="term" value="F:serine-type endopeptidase activity"/>
    <property type="evidence" value="ECO:0007669"/>
    <property type="project" value="InterPro"/>
</dbReference>
<proteinExistence type="inferred from homology"/>
<keyword evidence="17" id="KW-1185">Reference proteome</keyword>
<keyword evidence="10 14" id="KW-0472">Membrane</keyword>
<evidence type="ECO:0000256" key="8">
    <source>
        <dbReference type="ARBA" id="ARBA00022825"/>
    </source>
</evidence>
<feature type="transmembrane region" description="Helical" evidence="14">
    <location>
        <begin position="367"/>
        <end position="386"/>
    </location>
</feature>
<evidence type="ECO:0000256" key="2">
    <source>
        <dbReference type="ARBA" id="ARBA00004141"/>
    </source>
</evidence>
<feature type="transmembrane region" description="Helical" evidence="14">
    <location>
        <begin position="265"/>
        <end position="286"/>
    </location>
</feature>
<dbReference type="FunFam" id="1.10.238.10:FF:000279">
    <property type="entry name" value="Rhomboid, veinlet-like 3 (Drosophila)"/>
    <property type="match status" value="1"/>
</dbReference>
<protein>
    <recommendedName>
        <fullName evidence="12">Rhomboid-related protein 1</fullName>
        <ecNumber evidence="4">3.4.21.105</ecNumber>
    </recommendedName>
    <alternativeName>
        <fullName evidence="13">Rhomboid-like protein 1</fullName>
    </alternativeName>
</protein>
<keyword evidence="8" id="KW-0720">Serine protease</keyword>
<evidence type="ECO:0000256" key="14">
    <source>
        <dbReference type="SAM" id="Phobius"/>
    </source>
</evidence>
<evidence type="ECO:0000256" key="13">
    <source>
        <dbReference type="ARBA" id="ARBA00083324"/>
    </source>
</evidence>
<evidence type="ECO:0000313" key="17">
    <source>
        <dbReference type="Proteomes" id="UP000324632"/>
    </source>
</evidence>
<evidence type="ECO:0000313" key="16">
    <source>
        <dbReference type="EMBL" id="KAA0705024.1"/>
    </source>
</evidence>
<dbReference type="Gene3D" id="1.20.1540.10">
    <property type="entry name" value="Rhomboid-like"/>
    <property type="match status" value="1"/>
</dbReference>
<feature type="transmembrane region" description="Helical" evidence="14">
    <location>
        <begin position="202"/>
        <end position="221"/>
    </location>
</feature>
<evidence type="ECO:0000256" key="5">
    <source>
        <dbReference type="ARBA" id="ARBA00022670"/>
    </source>
</evidence>
<evidence type="ECO:0000256" key="7">
    <source>
        <dbReference type="ARBA" id="ARBA00022801"/>
    </source>
</evidence>
<evidence type="ECO:0000256" key="4">
    <source>
        <dbReference type="ARBA" id="ARBA00013039"/>
    </source>
</evidence>
<dbReference type="GO" id="GO:0006508">
    <property type="term" value="P:proteolysis"/>
    <property type="evidence" value="ECO:0007669"/>
    <property type="project" value="UniProtKB-KW"/>
</dbReference>
<evidence type="ECO:0000256" key="9">
    <source>
        <dbReference type="ARBA" id="ARBA00022989"/>
    </source>
</evidence>
<dbReference type="PANTHER" id="PTHR45840:SF4">
    <property type="entry name" value="RHOMBOID-RELATED PROTEIN 1"/>
    <property type="match status" value="1"/>
</dbReference>
<dbReference type="SUPFAM" id="SSF47473">
    <property type="entry name" value="EF-hand"/>
    <property type="match status" value="1"/>
</dbReference>
<feature type="transmembrane region" description="Helical" evidence="14">
    <location>
        <begin position="398"/>
        <end position="419"/>
    </location>
</feature>
<comment type="function">
    <text evidence="11">May be involved in regulated intramembrane proteolysis and the subsequent release of functional polypeptides from their membrane anchors.</text>
</comment>
<dbReference type="InterPro" id="IPR011992">
    <property type="entry name" value="EF-hand-dom_pair"/>
</dbReference>
<dbReference type="SUPFAM" id="SSF144091">
    <property type="entry name" value="Rhomboid-like"/>
    <property type="match status" value="1"/>
</dbReference>
<dbReference type="GO" id="GO:0016020">
    <property type="term" value="C:membrane"/>
    <property type="evidence" value="ECO:0007669"/>
    <property type="project" value="UniProtKB-SubCell"/>
</dbReference>
<name>A0A5A9N4T0_9TELE</name>
<evidence type="ECO:0000256" key="6">
    <source>
        <dbReference type="ARBA" id="ARBA00022692"/>
    </source>
</evidence>
<dbReference type="FunFam" id="1.20.1540.10:FF:000006">
    <property type="entry name" value="rhomboid-related protein 1 isoform X1"/>
    <property type="match status" value="1"/>
</dbReference>
<dbReference type="AlphaFoldDB" id="A0A5A9N4T0"/>
<reference evidence="16 17" key="1">
    <citation type="journal article" date="2019" name="Mol. Ecol. Resour.">
        <title>Chromosome-level genome assembly of Triplophysa tibetana, a fish adapted to the harsh high-altitude environment of the Tibetan Plateau.</title>
        <authorList>
            <person name="Yang X."/>
            <person name="Liu H."/>
            <person name="Ma Z."/>
            <person name="Zou Y."/>
            <person name="Zou M."/>
            <person name="Mao Y."/>
            <person name="Li X."/>
            <person name="Wang H."/>
            <person name="Chen T."/>
            <person name="Wang W."/>
            <person name="Yang R."/>
        </authorList>
    </citation>
    <scope>NUCLEOTIDE SEQUENCE [LARGE SCALE GENOMIC DNA]</scope>
    <source>
        <strain evidence="16">TTIB1903HZAU</strain>
        <tissue evidence="16">Muscle</tissue>
    </source>
</reference>
<dbReference type="EMBL" id="SOYY01000022">
    <property type="protein sequence ID" value="KAA0705024.1"/>
    <property type="molecule type" value="Genomic_DNA"/>
</dbReference>
<evidence type="ECO:0000256" key="12">
    <source>
        <dbReference type="ARBA" id="ARBA00069177"/>
    </source>
</evidence>
<dbReference type="EC" id="3.4.21.105" evidence="4"/>
<feature type="transmembrane region" description="Helical" evidence="14">
    <location>
        <begin position="333"/>
        <end position="355"/>
    </location>
</feature>
<evidence type="ECO:0000256" key="1">
    <source>
        <dbReference type="ARBA" id="ARBA00000156"/>
    </source>
</evidence>
<accession>A0A5A9N4T0</accession>
<feature type="transmembrane region" description="Helical" evidence="14">
    <location>
        <begin position="298"/>
        <end position="321"/>
    </location>
</feature>
<dbReference type="Pfam" id="PF01694">
    <property type="entry name" value="Rhomboid"/>
    <property type="match status" value="1"/>
</dbReference>